<dbReference type="VEuPathDB" id="PlasmoDB:PKA1H_080022900"/>
<dbReference type="InterPro" id="IPR024285">
    <property type="entry name" value="SICA_extracell_b"/>
</dbReference>
<dbReference type="Proteomes" id="UP000195012">
    <property type="component" value="Unassembled WGS sequence"/>
</dbReference>
<dbReference type="Pfam" id="PF12878">
    <property type="entry name" value="SICA_beta"/>
    <property type="match status" value="7"/>
</dbReference>
<feature type="region of interest" description="Disordered" evidence="1">
    <location>
        <begin position="353"/>
        <end position="373"/>
    </location>
</feature>
<feature type="compositionally biased region" description="Polar residues" evidence="1">
    <location>
        <begin position="1"/>
        <end position="15"/>
    </location>
</feature>
<sequence>MTAGATQPGASNSCPVQDEHERIASEQRGNELRKEWQEYLGTNSQRTGLPAQGVTIPVTEVCMKQEGNSLCDRLKCARTHWELKNNGQGQPKDFWDNNVSDKLNNLFNGTTTGSTTTTSTYCNDNSMDNANKEACELITAKLEQMYQNKNGDPNKYSNQMIQCLLLKEYAKKLKKKAKEGGYCSIDKGISHAFTQIKSIMEKSGDHCKGSSAANCFECKWGNDDTTKNELDQCTIPNGTTLNAKVKDEVVKLFEGNTQTKGDEVHKTLTDFNNKNPLCERLQCLATEGQAQKGNNNFWEVGGEVAKLWQELADKVKGTNGTGSSNECDAMQNPSDKAACNFLHAGFEELYKAPDATSAAPTSPSPSGDDILSTKHPSFRQTMGCFLLHAYAKHMKSKAICNIDKGIQQAFDLWKEPKNKAPGTCSGTGKGPCVPCQWDKDKEWEKCKIKTNGPSAAEKAVKEEVEEIVKVDDPNTNSIMENINTMTTLCDHMECIASHLNSSTGQQKAKNFWEEGSGEVHKLWQELAEAMMAPSVNGQCNQMDDNGRTPTNPERKACQYLTAGFKKLKQLTPTATSKNKEYPILSEHASFVQTMGCFLLHSYAKKMESDAKCSVESGIKKAFETAGKDLKGGQCIWGGSEYESCQINAIVTNAKTEKTPVKNKLKQVKNKIDGTLTNTMKDMNETKSLCAKLQCAAGKWFEKHSKGNGGSGTDKKTWCEFWEQGVRTALQTMFKEVGMKGQSSATNPNAVCNDFGDGNVDSVERRACSYITAGLQHIKEIPNSITAKQPDGNENQLLQQAVGCIALNMYADKIIELTAKNCPIDESKIKEMFEKWNANNKIPCPTSAGNTKDCSVCDRVSNSELKNCQLSVDKNLINTPKNGSCPDDNDKDKVHTQINKFLEDKDQSPSKSISEVNTTLTSITNISTSSFCTQLQCAAKKYAEEKKGTPLSSDEFWGETSEGGQLWTELSNAMKATEGNGSGTECTTVDDNGGRDATDPEKRACNYLHVGLKQLYKPGTSTTGNNGILSGHPSLRRTLGCLLLREYAKKMKETSKCVIDSGIEKAFKAFQNNNTSCTNSNGPCIECKWEDNIDSCTVAPGTDVMQMKTKIGTLLEQKKKEMEATMKEINVMSTLCDYIRCAGPKWFKNHMKGSTGTNKKDWCDFWKEGVGDALQSMFKEIEKNGKDKSQNNKDDVCNNFGDGNDDSVERKACNHITAGLQYIKTIEGSDNGQNTNVNARAKADDIFFKQTMMCTALNLYADKIKKETDKVCPIGEDRINQMFDDWNKKNNILCSVNGVSNNNCFTCGRNEKFGSCDLLLDENLIGTPQSGQNCNNNGSDNKDVPKKMNKLLQEESKMDETLTNINEMKSSFCTQVQCAAKKWKSSKNGKNGLVGTLSWGALSDEIGKELTELLKDMNSATKQSDAAKYCNDNNPPWYKLGHKERKTNKAACLLFAAGLQHIYTHGNGRVNGPSFEQTMGCLFLKEYAKQLQTMANKKKQGNSWVHPKCDIDKGIEHAFNQSNAIMSATSPCNKNGSTNSCFVCIQNEGYETCRIGTDSVKGNVEPLLQSEQTHMQQTLENTVCPILLTDLLTPFLPLAPVSIGLSAMAYYLWKYFGPLGKGGPRFRRSPTEIPGPSVQEQVLDHVQQDSSHEYRLVKERKPRSAPTRTKRSGPVNRRTIIEIHFEVLDECQKGDTQLNQKDFLELLVQEFMGSELMEEEQVPKENVLMEEVPMERVPSLGSGLLV</sequence>
<accession>A0A1Y3DNK5</accession>
<organism evidence="4 5">
    <name type="scientific">Plasmodium knowlesi</name>
    <dbReference type="NCBI Taxonomy" id="5850"/>
    <lineage>
        <taxon>Eukaryota</taxon>
        <taxon>Sar</taxon>
        <taxon>Alveolata</taxon>
        <taxon>Apicomplexa</taxon>
        <taxon>Aconoidasida</taxon>
        <taxon>Haemosporida</taxon>
        <taxon>Plasmodiidae</taxon>
        <taxon>Plasmodium</taxon>
        <taxon>Plasmodium (Plasmodium)</taxon>
    </lineage>
</organism>
<evidence type="ECO:0000259" key="2">
    <source>
        <dbReference type="Pfam" id="PF12878"/>
    </source>
</evidence>
<dbReference type="Pfam" id="PF12879">
    <property type="entry name" value="SICA_C"/>
    <property type="match status" value="1"/>
</dbReference>
<feature type="region of interest" description="Disordered" evidence="1">
    <location>
        <begin position="1"/>
        <end position="29"/>
    </location>
</feature>
<feature type="compositionally biased region" description="Low complexity" evidence="1">
    <location>
        <begin position="353"/>
        <end position="366"/>
    </location>
</feature>
<feature type="domain" description="Schizont-infected cell agglutination extracellular beta" evidence="2">
    <location>
        <begin position="929"/>
        <end position="1097"/>
    </location>
</feature>
<feature type="domain" description="Schizont-infected cell agglutination C-terminal" evidence="3">
    <location>
        <begin position="1613"/>
        <end position="1738"/>
    </location>
</feature>
<dbReference type="VEuPathDB" id="PlasmoDB:PKNH_0818100"/>
<feature type="domain" description="Schizont-infected cell agglutination extracellular beta" evidence="2">
    <location>
        <begin position="277"/>
        <end position="448"/>
    </location>
</feature>
<protein>
    <submittedName>
        <fullName evidence="4">SICAvar type I</fullName>
    </submittedName>
</protein>
<comment type="caution">
    <text evidence="4">The sequence shown here is derived from an EMBL/GenBank/DDBJ whole genome shotgun (WGS) entry which is preliminary data.</text>
</comment>
<dbReference type="VEuPathDB" id="PlasmoDB:PKNOH_S1000070404"/>
<name>A0A1Y3DNK5_PLAKN</name>
<gene>
    <name evidence="4" type="ORF">PKNOH_S1000070404</name>
</gene>
<feature type="domain" description="Schizont-infected cell agglutination extracellular beta" evidence="2">
    <location>
        <begin position="1370"/>
        <end position="1554"/>
    </location>
</feature>
<dbReference type="eggNOG" id="ENOG502S1I6">
    <property type="taxonomic scope" value="Eukaryota"/>
</dbReference>
<feature type="domain" description="Schizont-infected cell agglutination extracellular beta" evidence="2">
    <location>
        <begin position="487"/>
        <end position="644"/>
    </location>
</feature>
<evidence type="ECO:0000259" key="3">
    <source>
        <dbReference type="Pfam" id="PF12879"/>
    </source>
</evidence>
<feature type="compositionally biased region" description="Basic and acidic residues" evidence="1">
    <location>
        <begin position="17"/>
        <end position="29"/>
    </location>
</feature>
<evidence type="ECO:0000256" key="1">
    <source>
        <dbReference type="SAM" id="MobiDB-lite"/>
    </source>
</evidence>
<dbReference type="VEuPathDB" id="PlasmoDB:PKA1H_080023100"/>
<dbReference type="InterPro" id="IPR024288">
    <property type="entry name" value="SICA_C"/>
</dbReference>
<evidence type="ECO:0000313" key="5">
    <source>
        <dbReference type="Proteomes" id="UP000195012"/>
    </source>
</evidence>
<proteinExistence type="predicted"/>
<feature type="domain" description="Schizont-infected cell agglutination extracellular beta" evidence="2">
    <location>
        <begin position="1133"/>
        <end position="1316"/>
    </location>
</feature>
<evidence type="ECO:0000313" key="4">
    <source>
        <dbReference type="EMBL" id="OTN65759.1"/>
    </source>
</evidence>
<feature type="domain" description="Schizont-infected cell agglutination extracellular beta" evidence="2">
    <location>
        <begin position="687"/>
        <end position="868"/>
    </location>
</feature>
<feature type="domain" description="Schizont-infected cell agglutination extracellular beta" evidence="2">
    <location>
        <begin position="69"/>
        <end position="234"/>
    </location>
</feature>
<dbReference type="EMBL" id="NETL01000024">
    <property type="protein sequence ID" value="OTN65759.1"/>
    <property type="molecule type" value="Genomic_DNA"/>
</dbReference>
<reference evidence="4 5" key="1">
    <citation type="submission" date="2017-05" db="EMBL/GenBank/DDBJ databases">
        <title>PacBio assembly of a Plasmodium knowlesi genome sequence with Hi-C correction and manual annotation of the SICAvar gene family.</title>
        <authorList>
            <person name="Lapp S.A."/>
            <person name="Geraldo J.A."/>
            <person name="Chien J.-T."/>
            <person name="Ay F."/>
            <person name="Pakala S.B."/>
            <person name="Batugedara G."/>
            <person name="Humphrey J.C."/>
            <person name="Debarry J.D."/>
            <person name="Le Roch K.G."/>
            <person name="Galinski M.R."/>
            <person name="Kissinger J.C."/>
        </authorList>
    </citation>
    <scope>NUCLEOTIDE SEQUENCE [LARGE SCALE GENOMIC DNA]</scope>
    <source>
        <strain evidence="5">Malayan Strain Pk1 (A+)</strain>
    </source>
</reference>